<evidence type="ECO:0000259" key="15">
    <source>
        <dbReference type="PROSITE" id="PS50240"/>
    </source>
</evidence>
<dbReference type="GO" id="GO:0004252">
    <property type="term" value="F:serine-type endopeptidase activity"/>
    <property type="evidence" value="ECO:0007669"/>
    <property type="project" value="InterPro"/>
</dbReference>
<evidence type="ECO:0000256" key="11">
    <source>
        <dbReference type="ARBA" id="ARBA00052079"/>
    </source>
</evidence>
<keyword evidence="2" id="KW-0964">Secreted</keyword>
<evidence type="ECO:0000256" key="10">
    <source>
        <dbReference type="ARBA" id="ARBA00023180"/>
    </source>
</evidence>
<dbReference type="CDD" id="cd00190">
    <property type="entry name" value="Tryp_SPc"/>
    <property type="match status" value="2"/>
</dbReference>
<evidence type="ECO:0000256" key="8">
    <source>
        <dbReference type="ARBA" id="ARBA00022825"/>
    </source>
</evidence>
<feature type="compositionally biased region" description="Low complexity" evidence="13">
    <location>
        <begin position="637"/>
        <end position="671"/>
    </location>
</feature>
<dbReference type="PANTHER" id="PTHR24252">
    <property type="entry name" value="ACROSIN-RELATED"/>
    <property type="match status" value="1"/>
</dbReference>
<dbReference type="InterPro" id="IPR043504">
    <property type="entry name" value="Peptidase_S1_PA_chymotrypsin"/>
</dbReference>
<dbReference type="FunFam" id="2.40.10.10:FF:000054">
    <property type="entry name" value="Complement C1r subcomponent"/>
    <property type="match status" value="1"/>
</dbReference>
<dbReference type="PANTHER" id="PTHR24252:SF7">
    <property type="entry name" value="HYALIN"/>
    <property type="match status" value="1"/>
</dbReference>
<comment type="subcellular location">
    <subcellularLocation>
        <location evidence="1">Secreted</location>
    </subcellularLocation>
</comment>
<dbReference type="PRINTS" id="PR00722">
    <property type="entry name" value="CHYMOTRYPSIN"/>
</dbReference>
<keyword evidence="4" id="KW-0645">Protease</keyword>
<feature type="region of interest" description="Disordered" evidence="13">
    <location>
        <begin position="637"/>
        <end position="678"/>
    </location>
</feature>
<dbReference type="SUPFAM" id="SSF50494">
    <property type="entry name" value="Trypsin-like serine proteases"/>
    <property type="match status" value="2"/>
</dbReference>
<dbReference type="GO" id="GO:0006508">
    <property type="term" value="P:proteolysis"/>
    <property type="evidence" value="ECO:0007669"/>
    <property type="project" value="UniProtKB-KW"/>
</dbReference>
<dbReference type="Gene3D" id="2.40.10.10">
    <property type="entry name" value="Trypsin-like serine proteases"/>
    <property type="match status" value="2"/>
</dbReference>
<evidence type="ECO:0000256" key="2">
    <source>
        <dbReference type="ARBA" id="ARBA00022525"/>
    </source>
</evidence>
<evidence type="ECO:0000256" key="12">
    <source>
        <dbReference type="ARBA" id="ARBA00066707"/>
    </source>
</evidence>
<dbReference type="EC" id="3.4.21.84" evidence="12"/>
<dbReference type="GO" id="GO:0005576">
    <property type="term" value="C:extracellular region"/>
    <property type="evidence" value="ECO:0007669"/>
    <property type="project" value="UniProtKB-SubCell"/>
</dbReference>
<protein>
    <recommendedName>
        <fullName evidence="12">limulus clotting factor C</fullName>
        <ecNumber evidence="12">3.4.21.84</ecNumber>
    </recommendedName>
</protein>
<evidence type="ECO:0000256" key="9">
    <source>
        <dbReference type="ARBA" id="ARBA00023157"/>
    </source>
</evidence>
<feature type="region of interest" description="Disordered" evidence="13">
    <location>
        <begin position="316"/>
        <end position="337"/>
    </location>
</feature>
<evidence type="ECO:0000256" key="14">
    <source>
        <dbReference type="SAM" id="SignalP"/>
    </source>
</evidence>
<dbReference type="PROSITE" id="PS50240">
    <property type="entry name" value="TRYPSIN_DOM"/>
    <property type="match status" value="2"/>
</dbReference>
<feature type="chain" id="PRO_5024427617" description="limulus clotting factor C" evidence="14">
    <location>
        <begin position="22"/>
        <end position="693"/>
    </location>
</feature>
<feature type="domain" description="Peptidase S1" evidence="15">
    <location>
        <begin position="363"/>
        <end position="608"/>
    </location>
</feature>
<evidence type="ECO:0000313" key="17">
    <source>
        <dbReference type="WBParaSite" id="TMUE_2000006651.1"/>
    </source>
</evidence>
<keyword evidence="10" id="KW-0325">Glycoprotein</keyword>
<keyword evidence="9" id="KW-1015">Disulfide bond</keyword>
<dbReference type="PROSITE" id="PS00134">
    <property type="entry name" value="TRYPSIN_HIS"/>
    <property type="match status" value="1"/>
</dbReference>
<dbReference type="AlphaFoldDB" id="A0A5S6QGX0"/>
<keyword evidence="8" id="KW-0720">Serine protease</keyword>
<dbReference type="SMR" id="A0A5S6QGX0"/>
<reference evidence="17" key="1">
    <citation type="submission" date="2019-12" db="UniProtKB">
        <authorList>
            <consortium name="WormBaseParasite"/>
        </authorList>
    </citation>
    <scope>IDENTIFICATION</scope>
</reference>
<dbReference type="InterPro" id="IPR001254">
    <property type="entry name" value="Trypsin_dom"/>
</dbReference>
<evidence type="ECO:0000256" key="3">
    <source>
        <dbReference type="ARBA" id="ARBA00022659"/>
    </source>
</evidence>
<dbReference type="WBParaSite" id="TMUE_2000006651.1">
    <property type="protein sequence ID" value="TMUE_2000006651.1"/>
    <property type="gene ID" value="WBGene00287890"/>
</dbReference>
<organism evidence="16 17">
    <name type="scientific">Trichuris muris</name>
    <name type="common">Mouse whipworm</name>
    <dbReference type="NCBI Taxonomy" id="70415"/>
    <lineage>
        <taxon>Eukaryota</taxon>
        <taxon>Metazoa</taxon>
        <taxon>Ecdysozoa</taxon>
        <taxon>Nematoda</taxon>
        <taxon>Enoplea</taxon>
        <taxon>Dorylaimia</taxon>
        <taxon>Trichinellida</taxon>
        <taxon>Trichuridae</taxon>
        <taxon>Trichuris</taxon>
    </lineage>
</organism>
<dbReference type="FunFam" id="2.40.10.10:FF:000120">
    <property type="entry name" value="Putative serine protease"/>
    <property type="match status" value="1"/>
</dbReference>
<name>A0A5S6QGX0_TRIMR</name>
<dbReference type="InterPro" id="IPR018114">
    <property type="entry name" value="TRYPSIN_HIS"/>
</dbReference>
<feature type="domain" description="Peptidase S1" evidence="15">
    <location>
        <begin position="40"/>
        <end position="287"/>
    </location>
</feature>
<evidence type="ECO:0000256" key="6">
    <source>
        <dbReference type="ARBA" id="ARBA00022801"/>
    </source>
</evidence>
<dbReference type="InterPro" id="IPR001314">
    <property type="entry name" value="Peptidase_S1A"/>
</dbReference>
<feature type="signal peptide" evidence="14">
    <location>
        <begin position="1"/>
        <end position="21"/>
    </location>
</feature>
<sequence length="693" mass="75653">MASFVLFAVIAASAFYQVTPAEQFPCGVSKFRMTVKSNRIANGWEVAKHSLPWHVQLVVFDDARLKTGGQCGGSLIQLKPGNVSDLVLTAAHCVKDEKTFQLKPKELMFVTVGVHDITDPDKTRVGVADYTAGAFTHFGGENDIALLRLQKGIPYTDFTRPICLPKKDAKLPVGGECYVSGHGVMFLGGSTTKELRMVDVDVLSNEKCAQNMDADKKFNYETQFCAGTNDRTARNGDSGGPLVCKQDDRFVQYGIVSFGTADYRYLNRAGKYTFLPKFVEQLHTMEKKLKPAQGVLPVSEIHEYLTNLEKIQAQRNKSLSTGSLDTGSRRAPRPPVLRPEEYECGVSAPEYPVKMSVSARNRIANGWEAHKHSLPWMVLITASQSGSAAAQSCGGTLIQLKAGNRTDLVLTAAHCIVKNGREATPDNCKVLVGVHHQYAADAFDKEVRVKALRVHPQYDQENWGNDIAVVRLEKAVPYTAITRPVCLPQKGEQLTVGTECVVSGWGQTSQYSTMLESELRMATVKVADFDECIKDINVKVTSDQVVCAKTDERRGFCNGDSGGPLTCKKGNKWVQYGIVSFSATRCGSSFDKYAKVSSYVDWITQKDNELPVATSEFPYEKLVEYLTGLELINGPKSPTAAAAAPSSSSLPSLPSRPSVSSGLPSRPSASPTIRFPSAGSGITRRPAVFSRFL</sequence>
<dbReference type="SMART" id="SM00020">
    <property type="entry name" value="Tryp_SPc"/>
    <property type="match status" value="2"/>
</dbReference>
<keyword evidence="3" id="KW-0768">Sushi</keyword>
<evidence type="ECO:0000256" key="7">
    <source>
        <dbReference type="ARBA" id="ARBA00022820"/>
    </source>
</evidence>
<keyword evidence="7" id="KW-0353">Hemolymph clotting</keyword>
<dbReference type="Pfam" id="PF00089">
    <property type="entry name" value="Trypsin"/>
    <property type="match status" value="2"/>
</dbReference>
<comment type="catalytic activity">
    <reaction evidence="11">
        <text>Selective cleavage of 103-Arg-|-Ser-104 and 124-Ile-|-Ile-125 bonds in Limulus clotting factor B to form activated factor B. Cleavage of -Pro-Arg-|-Xaa- bonds in synthetic substrates.</text>
        <dbReference type="EC" id="3.4.21.84"/>
    </reaction>
</comment>
<evidence type="ECO:0000313" key="16">
    <source>
        <dbReference type="Proteomes" id="UP000046395"/>
    </source>
</evidence>
<dbReference type="GO" id="GO:0042381">
    <property type="term" value="P:hemolymph coagulation"/>
    <property type="evidence" value="ECO:0007669"/>
    <property type="project" value="UniProtKB-KW"/>
</dbReference>
<dbReference type="Proteomes" id="UP000046395">
    <property type="component" value="Unassembled WGS sequence"/>
</dbReference>
<evidence type="ECO:0000256" key="13">
    <source>
        <dbReference type="SAM" id="MobiDB-lite"/>
    </source>
</evidence>
<evidence type="ECO:0000256" key="1">
    <source>
        <dbReference type="ARBA" id="ARBA00004613"/>
    </source>
</evidence>
<dbReference type="InterPro" id="IPR009003">
    <property type="entry name" value="Peptidase_S1_PA"/>
</dbReference>
<evidence type="ECO:0000256" key="4">
    <source>
        <dbReference type="ARBA" id="ARBA00022670"/>
    </source>
</evidence>
<accession>A0A5S6QGX0</accession>
<keyword evidence="6" id="KW-0378">Hydrolase</keyword>
<proteinExistence type="predicted"/>
<dbReference type="STRING" id="70415.A0A5S6QGX0"/>
<keyword evidence="16" id="KW-1185">Reference proteome</keyword>
<feature type="compositionally biased region" description="Polar residues" evidence="13">
    <location>
        <begin position="316"/>
        <end position="326"/>
    </location>
</feature>
<keyword evidence="5 14" id="KW-0732">Signal</keyword>
<evidence type="ECO:0000256" key="5">
    <source>
        <dbReference type="ARBA" id="ARBA00022729"/>
    </source>
</evidence>